<dbReference type="OrthoDB" id="2571149at2759"/>
<sequence>MNALAPSTESLARRSQVNAVLSTLRRHRPRVPFFRLTAHRTPTLWTLYRGLVRASPSPEVQWRVGALFRKFRHLTSPEATRTQLLKGHKWLEVFTKAKHGDPHWLAVLERYSKLLDARRKKELTDAAMHDEIEWQEKLRNRPILTGGFLRPSKSNKPLPRLKPQPIHISMMIRRRRDARQRRLDRSEVYKEWKDYLIDERSFEEQLHKRAKGKSLDSEFRNPSWVNLADAHIGSVMESVRREENMAKMTISPELWAIVKQARREKIANKTREKERERRGELTNHAMKRMRQGLPAHLISTRGESGVERDRWIKDPSEGGYAGKMKKASGMKLKRDVEDLENNASPTALEVQEEVFRDQSDRTAKLDRKLEASENPSPPRTHADRLA</sequence>
<reference evidence="2 3" key="1">
    <citation type="submission" date="2014-04" db="EMBL/GenBank/DDBJ databases">
        <authorList>
            <consortium name="DOE Joint Genome Institute"/>
            <person name="Kuo A."/>
            <person name="Girlanda M."/>
            <person name="Perotto S."/>
            <person name="Kohler A."/>
            <person name="Nagy L.G."/>
            <person name="Floudas D."/>
            <person name="Copeland A."/>
            <person name="Barry K.W."/>
            <person name="Cichocki N."/>
            <person name="Veneault-Fourrey C."/>
            <person name="LaButti K."/>
            <person name="Lindquist E.A."/>
            <person name="Lipzen A."/>
            <person name="Lundell T."/>
            <person name="Morin E."/>
            <person name="Murat C."/>
            <person name="Sun H."/>
            <person name="Tunlid A."/>
            <person name="Henrissat B."/>
            <person name="Grigoriev I.V."/>
            <person name="Hibbett D.S."/>
            <person name="Martin F."/>
            <person name="Nordberg H.P."/>
            <person name="Cantor M.N."/>
            <person name="Hua S.X."/>
        </authorList>
    </citation>
    <scope>NUCLEOTIDE SEQUENCE [LARGE SCALE GENOMIC DNA]</scope>
    <source>
        <strain evidence="2 3">MUT 4182</strain>
    </source>
</reference>
<feature type="region of interest" description="Disordered" evidence="1">
    <location>
        <begin position="301"/>
        <end position="386"/>
    </location>
</feature>
<gene>
    <name evidence="2" type="ORF">M407DRAFT_236863</name>
</gene>
<keyword evidence="3" id="KW-1185">Reference proteome</keyword>
<feature type="compositionally biased region" description="Basic and acidic residues" evidence="1">
    <location>
        <begin position="304"/>
        <end position="316"/>
    </location>
</feature>
<dbReference type="Proteomes" id="UP000054248">
    <property type="component" value="Unassembled WGS sequence"/>
</dbReference>
<accession>A0A0C3KW14</accession>
<evidence type="ECO:0000313" key="3">
    <source>
        <dbReference type="Proteomes" id="UP000054248"/>
    </source>
</evidence>
<protein>
    <submittedName>
        <fullName evidence="2">Uncharacterized protein</fullName>
    </submittedName>
</protein>
<dbReference type="HOGENOM" id="CLU_727557_0_0_1"/>
<feature type="compositionally biased region" description="Basic and acidic residues" evidence="1">
    <location>
        <begin position="353"/>
        <end position="371"/>
    </location>
</feature>
<dbReference type="STRING" id="1051891.A0A0C3KW14"/>
<evidence type="ECO:0000256" key="1">
    <source>
        <dbReference type="SAM" id="MobiDB-lite"/>
    </source>
</evidence>
<dbReference type="AlphaFoldDB" id="A0A0C3KW14"/>
<dbReference type="EMBL" id="KN823038">
    <property type="protein sequence ID" value="KIO25663.1"/>
    <property type="molecule type" value="Genomic_DNA"/>
</dbReference>
<organism evidence="2 3">
    <name type="scientific">Tulasnella calospora MUT 4182</name>
    <dbReference type="NCBI Taxonomy" id="1051891"/>
    <lineage>
        <taxon>Eukaryota</taxon>
        <taxon>Fungi</taxon>
        <taxon>Dikarya</taxon>
        <taxon>Basidiomycota</taxon>
        <taxon>Agaricomycotina</taxon>
        <taxon>Agaricomycetes</taxon>
        <taxon>Cantharellales</taxon>
        <taxon>Tulasnellaceae</taxon>
        <taxon>Tulasnella</taxon>
    </lineage>
</organism>
<evidence type="ECO:0000313" key="2">
    <source>
        <dbReference type="EMBL" id="KIO25663.1"/>
    </source>
</evidence>
<proteinExistence type="predicted"/>
<reference evidence="3" key="2">
    <citation type="submission" date="2015-01" db="EMBL/GenBank/DDBJ databases">
        <title>Evolutionary Origins and Diversification of the Mycorrhizal Mutualists.</title>
        <authorList>
            <consortium name="DOE Joint Genome Institute"/>
            <consortium name="Mycorrhizal Genomics Consortium"/>
            <person name="Kohler A."/>
            <person name="Kuo A."/>
            <person name="Nagy L.G."/>
            <person name="Floudas D."/>
            <person name="Copeland A."/>
            <person name="Barry K.W."/>
            <person name="Cichocki N."/>
            <person name="Veneault-Fourrey C."/>
            <person name="LaButti K."/>
            <person name="Lindquist E.A."/>
            <person name="Lipzen A."/>
            <person name="Lundell T."/>
            <person name="Morin E."/>
            <person name="Murat C."/>
            <person name="Riley R."/>
            <person name="Ohm R."/>
            <person name="Sun H."/>
            <person name="Tunlid A."/>
            <person name="Henrissat B."/>
            <person name="Grigoriev I.V."/>
            <person name="Hibbett D.S."/>
            <person name="Martin F."/>
        </authorList>
    </citation>
    <scope>NUCLEOTIDE SEQUENCE [LARGE SCALE GENOMIC DNA]</scope>
    <source>
        <strain evidence="3">MUT 4182</strain>
    </source>
</reference>
<name>A0A0C3KW14_9AGAM</name>